<evidence type="ECO:0000259" key="8">
    <source>
        <dbReference type="PROSITE" id="PS50249"/>
    </source>
</evidence>
<dbReference type="InterPro" id="IPR046778">
    <property type="entry name" value="UPF0758_N"/>
</dbReference>
<dbReference type="GO" id="GO:0046872">
    <property type="term" value="F:metal ion binding"/>
    <property type="evidence" value="ECO:0007669"/>
    <property type="project" value="UniProtKB-KW"/>
</dbReference>
<protein>
    <submittedName>
        <fullName evidence="9">DNA repair protein RadC</fullName>
    </submittedName>
</protein>
<keyword evidence="10" id="KW-1185">Reference proteome</keyword>
<evidence type="ECO:0000256" key="2">
    <source>
        <dbReference type="ARBA" id="ARBA00022670"/>
    </source>
</evidence>
<evidence type="ECO:0000313" key="9">
    <source>
        <dbReference type="EMBL" id="MBB5774055.1"/>
    </source>
</evidence>
<accession>A0A7W9L837</accession>
<name>A0A7W9L837_9ACTN</name>
<gene>
    <name evidence="9" type="ORF">HD596_000811</name>
</gene>
<dbReference type="GO" id="GO:0008237">
    <property type="term" value="F:metallopeptidase activity"/>
    <property type="evidence" value="ECO:0007669"/>
    <property type="project" value="UniProtKB-KW"/>
</dbReference>
<comment type="similarity">
    <text evidence="1 7">Belongs to the UPF0758 family.</text>
</comment>
<keyword evidence="3" id="KW-0479">Metal-binding</keyword>
<dbReference type="RefSeq" id="WP_185067923.1">
    <property type="nucleotide sequence ID" value="NZ_JACHMB010000001.1"/>
</dbReference>
<dbReference type="Gene3D" id="3.40.140.10">
    <property type="entry name" value="Cytidine Deaminase, domain 2"/>
    <property type="match status" value="1"/>
</dbReference>
<evidence type="ECO:0000256" key="7">
    <source>
        <dbReference type="RuleBase" id="RU003797"/>
    </source>
</evidence>
<dbReference type="PANTHER" id="PTHR30471">
    <property type="entry name" value="DNA REPAIR PROTEIN RADC"/>
    <property type="match status" value="1"/>
</dbReference>
<evidence type="ECO:0000256" key="1">
    <source>
        <dbReference type="ARBA" id="ARBA00010243"/>
    </source>
</evidence>
<evidence type="ECO:0000256" key="6">
    <source>
        <dbReference type="ARBA" id="ARBA00023049"/>
    </source>
</evidence>
<dbReference type="InterPro" id="IPR020891">
    <property type="entry name" value="UPF0758_CS"/>
</dbReference>
<dbReference type="Pfam" id="PF04002">
    <property type="entry name" value="RadC"/>
    <property type="match status" value="1"/>
</dbReference>
<proteinExistence type="inferred from homology"/>
<dbReference type="GO" id="GO:0006508">
    <property type="term" value="P:proteolysis"/>
    <property type="evidence" value="ECO:0007669"/>
    <property type="project" value="UniProtKB-KW"/>
</dbReference>
<dbReference type="Proteomes" id="UP000579153">
    <property type="component" value="Unassembled WGS sequence"/>
</dbReference>
<organism evidence="9 10">
    <name type="scientific">Nonomuraea jabiensis</name>
    <dbReference type="NCBI Taxonomy" id="882448"/>
    <lineage>
        <taxon>Bacteria</taxon>
        <taxon>Bacillati</taxon>
        <taxon>Actinomycetota</taxon>
        <taxon>Actinomycetes</taxon>
        <taxon>Streptosporangiales</taxon>
        <taxon>Streptosporangiaceae</taxon>
        <taxon>Nonomuraea</taxon>
    </lineage>
</organism>
<dbReference type="InterPro" id="IPR010994">
    <property type="entry name" value="RuvA_2-like"/>
</dbReference>
<comment type="caution">
    <text evidence="9">The sequence shown here is derived from an EMBL/GenBank/DDBJ whole genome shotgun (WGS) entry which is preliminary data.</text>
</comment>
<dbReference type="AlphaFoldDB" id="A0A7W9L837"/>
<sequence length="217" mass="22901">MRVTDLPEADRPRERLLEHGPRVLADRELLALVLGEGRPGMDVIELASQLLADHGGLAAVAAADPGALQRSAGIGPARAARLTAVFELARRAATPPRPDRITATEDIAVAAAPLLRGLRHERAVVVVCDAGGRILKTATLTDGAADRTPIPVRDVLSLVLALGGARFAVAHNHPSGRTEPSEADVRVTARLRDAATTVGLRLLDHVIVTETSWARIP</sequence>
<dbReference type="PROSITE" id="PS01302">
    <property type="entry name" value="UPF0758"/>
    <property type="match status" value="1"/>
</dbReference>
<dbReference type="SUPFAM" id="SSF102712">
    <property type="entry name" value="JAB1/MPN domain"/>
    <property type="match status" value="1"/>
</dbReference>
<keyword evidence="6" id="KW-0482">Metalloprotease</keyword>
<reference evidence="9 10" key="1">
    <citation type="submission" date="2020-08" db="EMBL/GenBank/DDBJ databases">
        <title>Sequencing the genomes of 1000 actinobacteria strains.</title>
        <authorList>
            <person name="Klenk H.-P."/>
        </authorList>
    </citation>
    <scope>NUCLEOTIDE SEQUENCE [LARGE SCALE GENOMIC DNA]</scope>
    <source>
        <strain evidence="9 10">DSM 45507</strain>
    </source>
</reference>
<dbReference type="NCBIfam" id="TIGR00608">
    <property type="entry name" value="radc"/>
    <property type="match status" value="1"/>
</dbReference>
<keyword evidence="4" id="KW-0378">Hydrolase</keyword>
<evidence type="ECO:0000256" key="5">
    <source>
        <dbReference type="ARBA" id="ARBA00022833"/>
    </source>
</evidence>
<evidence type="ECO:0000256" key="4">
    <source>
        <dbReference type="ARBA" id="ARBA00022801"/>
    </source>
</evidence>
<dbReference type="InterPro" id="IPR001405">
    <property type="entry name" value="UPF0758"/>
</dbReference>
<keyword evidence="5" id="KW-0862">Zinc</keyword>
<dbReference type="InterPro" id="IPR037518">
    <property type="entry name" value="MPN"/>
</dbReference>
<dbReference type="InterPro" id="IPR025657">
    <property type="entry name" value="RadC_JAB"/>
</dbReference>
<dbReference type="Pfam" id="PF20582">
    <property type="entry name" value="UPF0758_N"/>
    <property type="match status" value="1"/>
</dbReference>
<keyword evidence="2" id="KW-0645">Protease</keyword>
<dbReference type="SUPFAM" id="SSF47781">
    <property type="entry name" value="RuvA domain 2-like"/>
    <property type="match status" value="1"/>
</dbReference>
<evidence type="ECO:0000256" key="3">
    <source>
        <dbReference type="ARBA" id="ARBA00022723"/>
    </source>
</evidence>
<dbReference type="PROSITE" id="PS50249">
    <property type="entry name" value="MPN"/>
    <property type="match status" value="1"/>
</dbReference>
<evidence type="ECO:0000313" key="10">
    <source>
        <dbReference type="Proteomes" id="UP000579153"/>
    </source>
</evidence>
<dbReference type="EMBL" id="JACHMB010000001">
    <property type="protein sequence ID" value="MBB5774055.1"/>
    <property type="molecule type" value="Genomic_DNA"/>
</dbReference>
<dbReference type="PANTHER" id="PTHR30471:SF3">
    <property type="entry name" value="UPF0758 PROTEIN YEES-RELATED"/>
    <property type="match status" value="1"/>
</dbReference>
<feature type="domain" description="MPN" evidence="8">
    <location>
        <begin position="100"/>
        <end position="217"/>
    </location>
</feature>